<evidence type="ECO:0000256" key="3">
    <source>
        <dbReference type="ARBA" id="ARBA00022692"/>
    </source>
</evidence>
<evidence type="ECO:0000313" key="8">
    <source>
        <dbReference type="Proteomes" id="UP000447434"/>
    </source>
</evidence>
<reference evidence="8" key="1">
    <citation type="journal article" date="2020" name="Nat. Commun.">
        <title>Genome sequence of the cluster root forming white lupin.</title>
        <authorList>
            <person name="Hufnagel B."/>
            <person name="Marques A."/>
            <person name="Soriano A."/>
            <person name="Marques L."/>
            <person name="Divol F."/>
            <person name="Doumas P."/>
            <person name="Sallet E."/>
            <person name="Mancinotti D."/>
            <person name="Carrere S."/>
            <person name="Marande W."/>
            <person name="Arribat S."/>
            <person name="Keller J."/>
            <person name="Huneau C."/>
            <person name="Blein T."/>
            <person name="Aime D."/>
            <person name="Laguerre M."/>
            <person name="Taylor J."/>
            <person name="Schubert V."/>
            <person name="Nelson M."/>
            <person name="Geu-Flores F."/>
            <person name="Crespi M."/>
            <person name="Gallardo-Guerrero K."/>
            <person name="Delaux P.-M."/>
            <person name="Salse J."/>
            <person name="Berges H."/>
            <person name="Guyot R."/>
            <person name="Gouzy J."/>
            <person name="Peret B."/>
        </authorList>
    </citation>
    <scope>NUCLEOTIDE SEQUENCE [LARGE SCALE GENOMIC DNA]</scope>
    <source>
        <strain evidence="8">cv. Amiga</strain>
    </source>
</reference>
<keyword evidence="3 6" id="KW-0812">Transmembrane</keyword>
<evidence type="ECO:0000256" key="1">
    <source>
        <dbReference type="ARBA" id="ARBA00004651"/>
    </source>
</evidence>
<comment type="caution">
    <text evidence="7">The sequence shown here is derived from an EMBL/GenBank/DDBJ whole genome shotgun (WGS) entry which is preliminary data.</text>
</comment>
<keyword evidence="8" id="KW-1185">Reference proteome</keyword>
<dbReference type="PANTHER" id="PTHR12677">
    <property type="entry name" value="GOLGI APPARATUS MEMBRANE PROTEIN TVP38-RELATED"/>
    <property type="match status" value="1"/>
</dbReference>
<name>A0A6A4MQV2_LUPAL</name>
<protein>
    <submittedName>
        <fullName evidence="7">Putative transmembrane protein TMEM64</fullName>
    </submittedName>
</protein>
<dbReference type="PANTHER" id="PTHR12677:SF56">
    <property type="entry name" value="TVP38_TMEM64 FAMILY MEMBRANE PROTEIN SLR0305-LIKE ISOFORM X1"/>
    <property type="match status" value="1"/>
</dbReference>
<keyword evidence="5 6" id="KW-0472">Membrane</keyword>
<gene>
    <name evidence="7" type="ORF">Lalb_Chr24g0398061</name>
</gene>
<sequence length="103" mass="11738">MMPITFALLYVGTTFKGLSHITHGWNEVSTINWVFLLFGFGISVILIVLITRISKATLDNEETEHAHEMLPIVESKELNFPKLVTIRIDPLKEDLEQKLMVTV</sequence>
<evidence type="ECO:0000256" key="2">
    <source>
        <dbReference type="ARBA" id="ARBA00022475"/>
    </source>
</evidence>
<dbReference type="InterPro" id="IPR015414">
    <property type="entry name" value="TMEM64"/>
</dbReference>
<evidence type="ECO:0000256" key="5">
    <source>
        <dbReference type="ARBA" id="ARBA00023136"/>
    </source>
</evidence>
<organism evidence="7 8">
    <name type="scientific">Lupinus albus</name>
    <name type="common">White lupine</name>
    <name type="synonym">Lupinus termis</name>
    <dbReference type="NCBI Taxonomy" id="3870"/>
    <lineage>
        <taxon>Eukaryota</taxon>
        <taxon>Viridiplantae</taxon>
        <taxon>Streptophyta</taxon>
        <taxon>Embryophyta</taxon>
        <taxon>Tracheophyta</taxon>
        <taxon>Spermatophyta</taxon>
        <taxon>Magnoliopsida</taxon>
        <taxon>eudicotyledons</taxon>
        <taxon>Gunneridae</taxon>
        <taxon>Pentapetalae</taxon>
        <taxon>rosids</taxon>
        <taxon>fabids</taxon>
        <taxon>Fabales</taxon>
        <taxon>Fabaceae</taxon>
        <taxon>Papilionoideae</taxon>
        <taxon>50 kb inversion clade</taxon>
        <taxon>genistoids sensu lato</taxon>
        <taxon>core genistoids</taxon>
        <taxon>Genisteae</taxon>
        <taxon>Lupinus</taxon>
    </lineage>
</organism>
<accession>A0A6A4MQV2</accession>
<evidence type="ECO:0000256" key="4">
    <source>
        <dbReference type="ARBA" id="ARBA00022989"/>
    </source>
</evidence>
<dbReference type="AlphaFoldDB" id="A0A6A4MQV2"/>
<evidence type="ECO:0000256" key="6">
    <source>
        <dbReference type="SAM" id="Phobius"/>
    </source>
</evidence>
<keyword evidence="2" id="KW-1003">Cell membrane</keyword>
<dbReference type="GO" id="GO:0005886">
    <property type="term" value="C:plasma membrane"/>
    <property type="evidence" value="ECO:0007669"/>
    <property type="project" value="UniProtKB-SubCell"/>
</dbReference>
<dbReference type="OrthoDB" id="1406371at2759"/>
<dbReference type="EMBL" id="WOCE01000024">
    <property type="protein sequence ID" value="KAE9586076.1"/>
    <property type="molecule type" value="Genomic_DNA"/>
</dbReference>
<feature type="transmembrane region" description="Helical" evidence="6">
    <location>
        <begin position="29"/>
        <end position="50"/>
    </location>
</feature>
<proteinExistence type="predicted"/>
<dbReference type="Proteomes" id="UP000447434">
    <property type="component" value="Chromosome 24"/>
</dbReference>
<evidence type="ECO:0000313" key="7">
    <source>
        <dbReference type="EMBL" id="KAE9586076.1"/>
    </source>
</evidence>
<comment type="subcellular location">
    <subcellularLocation>
        <location evidence="1">Cell membrane</location>
        <topology evidence="1">Multi-pass membrane protein</topology>
    </subcellularLocation>
</comment>
<keyword evidence="4 6" id="KW-1133">Transmembrane helix</keyword>